<dbReference type="HAMAP" id="MF_00651">
    <property type="entry name" value="Nuclease_YqgF"/>
    <property type="match status" value="1"/>
</dbReference>
<dbReference type="SUPFAM" id="SSF53098">
    <property type="entry name" value="Ribonuclease H-like"/>
    <property type="match status" value="1"/>
</dbReference>
<dbReference type="Gene3D" id="3.30.420.140">
    <property type="entry name" value="YqgF/RNase H-like domain"/>
    <property type="match status" value="1"/>
</dbReference>
<dbReference type="InterPro" id="IPR005227">
    <property type="entry name" value="YqgF"/>
</dbReference>
<dbReference type="PANTHER" id="PTHR33317">
    <property type="entry name" value="POLYNUCLEOTIDYL TRANSFERASE, RIBONUCLEASE H-LIKE SUPERFAMILY PROTEIN"/>
    <property type="match status" value="1"/>
</dbReference>
<name>A0A2W2C4D4_9BACT</name>
<evidence type="ECO:0000313" key="7">
    <source>
        <dbReference type="EMBL" id="PZF75003.1"/>
    </source>
</evidence>
<accession>A0A2W2C4D4</accession>
<evidence type="ECO:0000256" key="1">
    <source>
        <dbReference type="ARBA" id="ARBA00022490"/>
    </source>
</evidence>
<sequence length="137" mass="15321">MARILAIDYGKKRTGLAVTDPLQIIATGLETVDTGELIGYLKKYMLQEQVEKVLIGYPLNMDDSPTDATPLVEKFIGKFKNVFPNLPIEKVDERMTSRMASQAISGMGLKKKDREEKGRIDLVSAVIILQEYLESQS</sequence>
<dbReference type="InterPro" id="IPR012337">
    <property type="entry name" value="RNaseH-like_sf"/>
</dbReference>
<keyword evidence="3 5" id="KW-0540">Nuclease</keyword>
<evidence type="ECO:0000313" key="8">
    <source>
        <dbReference type="Proteomes" id="UP000248745"/>
    </source>
</evidence>
<keyword evidence="2 5" id="KW-0690">Ribosome biogenesis</keyword>
<keyword evidence="8" id="KW-1185">Reference proteome</keyword>
<comment type="subcellular location">
    <subcellularLocation>
        <location evidence="5">Cytoplasm</location>
    </subcellularLocation>
</comment>
<dbReference type="RefSeq" id="WP_110996851.1">
    <property type="nucleotide sequence ID" value="NZ_QKTW01000001.1"/>
</dbReference>
<dbReference type="EC" id="3.1.-.-" evidence="5"/>
<organism evidence="7 8">
    <name type="scientific">Taibaiella soli</name>
    <dbReference type="NCBI Taxonomy" id="1649169"/>
    <lineage>
        <taxon>Bacteria</taxon>
        <taxon>Pseudomonadati</taxon>
        <taxon>Bacteroidota</taxon>
        <taxon>Chitinophagia</taxon>
        <taxon>Chitinophagales</taxon>
        <taxon>Chitinophagaceae</taxon>
        <taxon>Taibaiella</taxon>
    </lineage>
</organism>
<evidence type="ECO:0000256" key="2">
    <source>
        <dbReference type="ARBA" id="ARBA00022517"/>
    </source>
</evidence>
<feature type="domain" description="YqgF/RNase H-like" evidence="6">
    <location>
        <begin position="2"/>
        <end position="100"/>
    </location>
</feature>
<dbReference type="Pfam" id="PF03652">
    <property type="entry name" value="RuvX"/>
    <property type="match status" value="1"/>
</dbReference>
<dbReference type="AlphaFoldDB" id="A0A2W2C4D4"/>
<reference evidence="7 8" key="1">
    <citation type="submission" date="2018-06" db="EMBL/GenBank/DDBJ databases">
        <title>Mucibacter soli gen. nov., sp. nov., a new member of the family Chitinophagaceae producing mucin.</title>
        <authorList>
            <person name="Kim M.-K."/>
            <person name="Park S."/>
            <person name="Kim T.-S."/>
            <person name="Joung Y."/>
            <person name="Han J.-H."/>
            <person name="Kim S.B."/>
        </authorList>
    </citation>
    <scope>NUCLEOTIDE SEQUENCE [LARGE SCALE GENOMIC DNA]</scope>
    <source>
        <strain evidence="7 8">R1-15</strain>
    </source>
</reference>
<dbReference type="SMART" id="SM00732">
    <property type="entry name" value="YqgFc"/>
    <property type="match status" value="1"/>
</dbReference>
<dbReference type="Proteomes" id="UP000248745">
    <property type="component" value="Unassembled WGS sequence"/>
</dbReference>
<gene>
    <name evidence="7" type="ORF">DN068_00160</name>
</gene>
<evidence type="ECO:0000256" key="3">
    <source>
        <dbReference type="ARBA" id="ARBA00022722"/>
    </source>
</evidence>
<evidence type="ECO:0000259" key="6">
    <source>
        <dbReference type="SMART" id="SM00732"/>
    </source>
</evidence>
<evidence type="ECO:0000256" key="5">
    <source>
        <dbReference type="HAMAP-Rule" id="MF_00651"/>
    </source>
</evidence>
<dbReference type="OrthoDB" id="9796140at2"/>
<evidence type="ECO:0000256" key="4">
    <source>
        <dbReference type="ARBA" id="ARBA00022801"/>
    </source>
</evidence>
<dbReference type="InterPro" id="IPR037027">
    <property type="entry name" value="YqgF/RNaseH-like_dom_sf"/>
</dbReference>
<proteinExistence type="inferred from homology"/>
<protein>
    <recommendedName>
        <fullName evidence="5">Putative pre-16S rRNA nuclease</fullName>
        <ecNumber evidence="5">3.1.-.-</ecNumber>
    </recommendedName>
</protein>
<keyword evidence="1 5" id="KW-0963">Cytoplasm</keyword>
<keyword evidence="4 5" id="KW-0378">Hydrolase</keyword>
<dbReference type="PANTHER" id="PTHR33317:SF4">
    <property type="entry name" value="POLYNUCLEOTIDYL TRANSFERASE, RIBONUCLEASE H-LIKE SUPERFAMILY PROTEIN"/>
    <property type="match status" value="1"/>
</dbReference>
<comment type="caution">
    <text evidence="7">The sequence shown here is derived from an EMBL/GenBank/DDBJ whole genome shotgun (WGS) entry which is preliminary data.</text>
</comment>
<dbReference type="GO" id="GO:0005829">
    <property type="term" value="C:cytosol"/>
    <property type="evidence" value="ECO:0007669"/>
    <property type="project" value="TreeGrafter"/>
</dbReference>
<dbReference type="InterPro" id="IPR006641">
    <property type="entry name" value="YqgF/RNaseH-like_dom"/>
</dbReference>
<dbReference type="EMBL" id="QKTW01000001">
    <property type="protein sequence ID" value="PZF75003.1"/>
    <property type="molecule type" value="Genomic_DNA"/>
</dbReference>
<dbReference type="NCBIfam" id="TIGR00250">
    <property type="entry name" value="RNAse_H_YqgF"/>
    <property type="match status" value="1"/>
</dbReference>
<dbReference type="GO" id="GO:0000967">
    <property type="term" value="P:rRNA 5'-end processing"/>
    <property type="evidence" value="ECO:0007669"/>
    <property type="project" value="UniProtKB-UniRule"/>
</dbReference>
<comment type="function">
    <text evidence="5">Could be a nuclease involved in processing of the 5'-end of pre-16S rRNA.</text>
</comment>
<comment type="similarity">
    <text evidence="5">Belongs to the YqgF HJR family.</text>
</comment>
<dbReference type="GO" id="GO:0016788">
    <property type="term" value="F:hydrolase activity, acting on ester bonds"/>
    <property type="evidence" value="ECO:0007669"/>
    <property type="project" value="UniProtKB-UniRule"/>
</dbReference>
<dbReference type="GO" id="GO:0004518">
    <property type="term" value="F:nuclease activity"/>
    <property type="evidence" value="ECO:0007669"/>
    <property type="project" value="UniProtKB-KW"/>
</dbReference>
<dbReference type="CDD" id="cd16964">
    <property type="entry name" value="YqgF"/>
    <property type="match status" value="1"/>
</dbReference>